<proteinExistence type="predicted"/>
<name>A0ABM8FCU5_9GAMM</name>
<evidence type="ECO:0000256" key="1">
    <source>
        <dbReference type="SAM" id="MobiDB-lite"/>
    </source>
</evidence>
<sequence>MLGLMNQTQNGSDPTRYTSGRYNGNKIKTIIIAIGTDTNDALAQSNRVSFYPKSAGTYLWLFI</sequence>
<evidence type="ECO:0000313" key="3">
    <source>
        <dbReference type="Proteomes" id="UP001307608"/>
    </source>
</evidence>
<accession>A0ABM8FCU5</accession>
<dbReference type="Proteomes" id="UP001307608">
    <property type="component" value="Chromosome"/>
</dbReference>
<evidence type="ECO:0000313" key="2">
    <source>
        <dbReference type="EMBL" id="BDX02926.1"/>
    </source>
</evidence>
<dbReference type="EMBL" id="AP027271">
    <property type="protein sequence ID" value="BDX02926.1"/>
    <property type="molecule type" value="Genomic_DNA"/>
</dbReference>
<organism evidence="2 3">
    <name type="scientific">Marinomonas pontica</name>
    <dbReference type="NCBI Taxonomy" id="264739"/>
    <lineage>
        <taxon>Bacteria</taxon>
        <taxon>Pseudomonadati</taxon>
        <taxon>Pseudomonadota</taxon>
        <taxon>Gammaproteobacteria</taxon>
        <taxon>Oceanospirillales</taxon>
        <taxon>Oceanospirillaceae</taxon>
        <taxon>Marinomonas</taxon>
    </lineage>
</organism>
<protein>
    <submittedName>
        <fullName evidence="2">Uncharacterized protein</fullName>
    </submittedName>
</protein>
<gene>
    <name evidence="2" type="ORF">MACH16_16740</name>
</gene>
<keyword evidence="3" id="KW-1185">Reference proteome</keyword>
<reference evidence="2 3" key="1">
    <citation type="submission" date="2023-01" db="EMBL/GenBank/DDBJ databases">
        <title>Complete genome sequence of Marinomonas pontica strain 200518_36.</title>
        <authorList>
            <person name="Ueki S."/>
            <person name="Gajardo G."/>
            <person name="Maruyama F."/>
        </authorList>
    </citation>
    <scope>NUCLEOTIDE SEQUENCE [LARGE SCALE GENOMIC DNA]</scope>
    <source>
        <strain evidence="2 3">200518_36</strain>
    </source>
</reference>
<feature type="region of interest" description="Disordered" evidence="1">
    <location>
        <begin position="1"/>
        <end position="20"/>
    </location>
</feature>